<protein>
    <submittedName>
        <fullName evidence="1">Uncharacterized protein</fullName>
    </submittedName>
</protein>
<organism evidence="1 2">
    <name type="scientific">Zarea fungicola</name>
    <dbReference type="NCBI Taxonomy" id="93591"/>
    <lineage>
        <taxon>Eukaryota</taxon>
        <taxon>Fungi</taxon>
        <taxon>Dikarya</taxon>
        <taxon>Ascomycota</taxon>
        <taxon>Pezizomycotina</taxon>
        <taxon>Sordariomycetes</taxon>
        <taxon>Hypocreomycetidae</taxon>
        <taxon>Hypocreales</taxon>
        <taxon>Cordycipitaceae</taxon>
        <taxon>Zarea</taxon>
    </lineage>
</organism>
<proteinExistence type="predicted"/>
<evidence type="ECO:0000313" key="1">
    <source>
        <dbReference type="EMBL" id="KAJ2980421.1"/>
    </source>
</evidence>
<gene>
    <name evidence="1" type="ORF">NQ176_g2653</name>
</gene>
<sequence>MLGYLDLIWRPEWPFGYTDLDPVPAEQFYLEETWNAVREGKQDARVTFNRVISHNSCKAADLSRFSATELRRRAAIERLISDKQHPAWILNPGLFYTYGKSNDWTVNLSLIALKPIMKMISIHRTMTTPLSLPGGETITPSGDIPPLSIVTVKLKPLAENVRVIKAHTTTLMASMYMVARAEPGGDKRLGAAVWGAMLNTGKLRTAQVTSFHPDLYKMTQPNDTTAKLLQDPAAARQVLQRSKRVDFAKQLVLTKNTEQLPPAERDCEIIGLDGTILGINADVVTTDSGQAAYPAGHDFLFDFLLQASVDQRRDRRQLALDTRLSRQLRRKERSCVCCLLFAF</sequence>
<dbReference type="Proteomes" id="UP001143910">
    <property type="component" value="Unassembled WGS sequence"/>
</dbReference>
<accession>A0ACC1NPA2</accession>
<evidence type="ECO:0000313" key="2">
    <source>
        <dbReference type="Proteomes" id="UP001143910"/>
    </source>
</evidence>
<keyword evidence="2" id="KW-1185">Reference proteome</keyword>
<reference evidence="1" key="1">
    <citation type="submission" date="2022-08" db="EMBL/GenBank/DDBJ databases">
        <title>Genome Sequence of Lecanicillium fungicola.</title>
        <authorList>
            <person name="Buettner E."/>
        </authorList>
    </citation>
    <scope>NUCLEOTIDE SEQUENCE</scope>
    <source>
        <strain evidence="1">Babe33</strain>
    </source>
</reference>
<name>A0ACC1NPA2_9HYPO</name>
<dbReference type="EMBL" id="JANJQO010000200">
    <property type="protein sequence ID" value="KAJ2980421.1"/>
    <property type="molecule type" value="Genomic_DNA"/>
</dbReference>
<comment type="caution">
    <text evidence="1">The sequence shown here is derived from an EMBL/GenBank/DDBJ whole genome shotgun (WGS) entry which is preliminary data.</text>
</comment>